<dbReference type="InterPro" id="IPR021717">
    <property type="entry name" value="Nucleoporin_Nup160"/>
</dbReference>
<sequence>MVAASRHGAGFAEVLLEEHPASRTICAAGCADSRVRTTHADAAGGVQLVGANGEKRRLLSWAIRNGDGAALRLTETPCAGVRGSRSHALRIVFPRELLPIAAIVETDPHAAAREGVGAGVRVVVADVAGDVHVVRAPHPAELEATPGRRAEASLASVRAADIATVHDPPSLQALEGVASVCAVGAKMVAFGGVGGRIALLDALSDDLAPCAELKPATLARLWNVVSLGAGARFAGARAIRAVAQVPSPRRHSSDPSPPRLLLAALRADCHVQLWDVTSPAKPVSLVAMQLPSPSGGGNGGGYESGGGSPGGFGSPSQTAPGSPLGGGGAGERAAHCMGCGEGYLAVSTYGVDASASSSASSSAFPRPRDGKISVYALDVKVGAEGSSSASLAFHSPVVGGDGVTIALAVSGESIWALQEASGRDSSGRDGTFGETLGGAGDRVLKGWPLESLNRAHPCETLGDAAAELGAWAGRAASDAAAAGAAAALLLRGGAVPGSIHATAADVSDELASELAVRGVASSAVLTAALDAVDQPCPAGDDCAARAAAATRFAAGGDDAPAADAVAAWSLIAPAYADKWRQMRAPLGIASLPGLDSGAAVVVLREGASSVMRPLDATEAAASRAALIARTPGFAETGAIGGASLGATAPHLAALALGCHMNDLLGAPACHAMDLVAGGAGGAVVGAHGVPTEDGGGRGGAFARASPAARAAVKEAAAFAATEDWLDAAVALALGRVTAQPHGGMDDAAKAALRERRARQRRAAGTLRACIARIGSDPIGAIANALDAMEWRPESIEAVERDVGEARTRDGVSSAEWTEGARAQAARQQAGARCAALRGLLLLLGAIRWGGSRVGAPPGCDRAAAALIPRAAAQHRASLLARWLTATPCEGVAADRVAPASPPPLCAAILPSDAASARPGLSLVVAGAALCAEIVLGPRGVATYRVDDGGYRRAVEIGAELYAGGELAALGRVLKQARAAPPGLGFASDGAPSVGGDAPALLFLQALRASADVASTRGVVVPGSTSDDDAATEEALGLFFRAASGIRDKMSGDVSGDRSNVPMDRDDEGPGEGDAKKSVDDSCSDPLLQHLVKLLRSIMSGFPAAGFDAGDANMPPVSALEYYETLMLFFERLGCSLGAMRCAHAALREVETAHAEDAAARLRRAARLWANLLQYALDLGDWSAAYAAVLSVPGADAQNAALRRLVAALCEPGDVRGGAAALVRLPLGPDRLPAVVRALEGRAAAAPIDAVPNPSTMLHALHVARGAPAPAAAAILRHARRLGEAAASAAARAEQLAASGVDSEWASSGKPSSARAAAGGEARRRLAEALEAHCGALLVAINSLRLCPPGARHVVEEWQPERKLRELTIDGDDDGGRLVEPMDDETLAGDENAEPVRSTATAVPHPKRRRRVPPAPDRTSLSRLLREYALSAARLELCAAGAEPAALGCSDAEFGPTRTEADRIPGLVASLCAHGLFRAATKLACSWCEGEALTELVTVIAATLAARAALAQTRGRTAVREESGGRFRGFGRVIDGELGAGCDAKAAEAVAAVTEPPPRTATASLASAGGVLGSEAIDAAAVEASPAAAWAALRAFLEAHCTAERNFAPTEAAARAALSAGAATLRLPQWLTRRFTRGRGGGDTDVTAVTAAGGMARRGANPTALLAIYAQHGRLEEAARLAIAELKAHAQGADAVTRTRFASAWFPTPLLMHVCDLVAEVPALDGLRAELESALDEHRRRTEADSAKLAGFEFANTR</sequence>
<gene>
    <name evidence="3" type="ORF">MICPUN_105768</name>
</gene>
<dbReference type="eggNOG" id="KOG4521">
    <property type="taxonomic scope" value="Eukaryota"/>
</dbReference>
<dbReference type="GO" id="GO:0005643">
    <property type="term" value="C:nuclear pore"/>
    <property type="evidence" value="ECO:0007669"/>
    <property type="project" value="UniProtKB-ARBA"/>
</dbReference>
<protein>
    <submittedName>
        <fullName evidence="3">Nucleoporin-like protein</fullName>
    </submittedName>
</protein>
<feature type="compositionally biased region" description="Acidic residues" evidence="1">
    <location>
        <begin position="1380"/>
        <end position="1392"/>
    </location>
</feature>
<dbReference type="GO" id="GO:0017056">
    <property type="term" value="F:structural constituent of nuclear pore"/>
    <property type="evidence" value="ECO:0007669"/>
    <property type="project" value="TreeGrafter"/>
</dbReference>
<dbReference type="EMBL" id="CP001327">
    <property type="protein sequence ID" value="ACO64280.1"/>
    <property type="molecule type" value="Genomic_DNA"/>
</dbReference>
<keyword evidence="4" id="KW-1185">Reference proteome</keyword>
<evidence type="ECO:0000259" key="2">
    <source>
        <dbReference type="Pfam" id="PF23354"/>
    </source>
</evidence>
<dbReference type="PANTHER" id="PTHR21286">
    <property type="entry name" value="NUCLEAR PORE COMPLEX PROTEIN NUP160"/>
    <property type="match status" value="1"/>
</dbReference>
<evidence type="ECO:0000313" key="4">
    <source>
        <dbReference type="Proteomes" id="UP000002009"/>
    </source>
</evidence>
<dbReference type="KEGG" id="mis:MICPUN_105768"/>
<organism evidence="3 4">
    <name type="scientific">Micromonas commoda (strain RCC299 / NOUM17 / CCMP2709)</name>
    <name type="common">Picoplanktonic green alga</name>
    <dbReference type="NCBI Taxonomy" id="296587"/>
    <lineage>
        <taxon>Eukaryota</taxon>
        <taxon>Viridiplantae</taxon>
        <taxon>Chlorophyta</taxon>
        <taxon>Mamiellophyceae</taxon>
        <taxon>Mamiellales</taxon>
        <taxon>Mamiellaceae</taxon>
        <taxon>Micromonas</taxon>
    </lineage>
</organism>
<name>C1E969_MICCC</name>
<dbReference type="GeneID" id="8244310"/>
<feature type="domain" description="NUP160 middle TPR" evidence="2">
    <location>
        <begin position="1114"/>
        <end position="1291"/>
    </location>
</feature>
<dbReference type="PANTHER" id="PTHR21286:SF0">
    <property type="entry name" value="NUCLEAR PORE COMPLEX PROTEIN NUP160"/>
    <property type="match status" value="1"/>
</dbReference>
<dbReference type="RefSeq" id="XP_002503022.1">
    <property type="nucleotide sequence ID" value="XM_002502976.1"/>
</dbReference>
<dbReference type="STRING" id="296587.C1E969"/>
<dbReference type="OMA" id="DWLESFA"/>
<evidence type="ECO:0000313" key="3">
    <source>
        <dbReference type="EMBL" id="ACO64280.1"/>
    </source>
</evidence>
<accession>C1E969</accession>
<proteinExistence type="predicted"/>
<dbReference type="Proteomes" id="UP000002009">
    <property type="component" value="Chromosome 6"/>
</dbReference>
<dbReference type="OrthoDB" id="514940at2759"/>
<evidence type="ECO:0000256" key="1">
    <source>
        <dbReference type="SAM" id="MobiDB-lite"/>
    </source>
</evidence>
<dbReference type="InParanoid" id="C1E969"/>
<reference evidence="3 4" key="1">
    <citation type="journal article" date="2009" name="Science">
        <title>Green evolution and dynamic adaptations revealed by genomes of the marine picoeukaryotes Micromonas.</title>
        <authorList>
            <person name="Worden A.Z."/>
            <person name="Lee J.H."/>
            <person name="Mock T."/>
            <person name="Rouze P."/>
            <person name="Simmons M.P."/>
            <person name="Aerts A.L."/>
            <person name="Allen A.E."/>
            <person name="Cuvelier M.L."/>
            <person name="Derelle E."/>
            <person name="Everett M.V."/>
            <person name="Foulon E."/>
            <person name="Grimwood J."/>
            <person name="Gundlach H."/>
            <person name="Henrissat B."/>
            <person name="Napoli C."/>
            <person name="McDonald S.M."/>
            <person name="Parker M.S."/>
            <person name="Rombauts S."/>
            <person name="Salamov A."/>
            <person name="Von Dassow P."/>
            <person name="Badger J.H."/>
            <person name="Coutinho P.M."/>
            <person name="Demir E."/>
            <person name="Dubchak I."/>
            <person name="Gentemann C."/>
            <person name="Eikrem W."/>
            <person name="Gready J.E."/>
            <person name="John U."/>
            <person name="Lanier W."/>
            <person name="Lindquist E.A."/>
            <person name="Lucas S."/>
            <person name="Mayer K.F."/>
            <person name="Moreau H."/>
            <person name="Not F."/>
            <person name="Otillar R."/>
            <person name="Panaud O."/>
            <person name="Pangilinan J."/>
            <person name="Paulsen I."/>
            <person name="Piegu B."/>
            <person name="Poliakov A."/>
            <person name="Robbens S."/>
            <person name="Schmutz J."/>
            <person name="Toulza E."/>
            <person name="Wyss T."/>
            <person name="Zelensky A."/>
            <person name="Zhou K."/>
            <person name="Armbrust E.V."/>
            <person name="Bhattacharya D."/>
            <person name="Goodenough U.W."/>
            <person name="Van de Peer Y."/>
            <person name="Grigoriev I.V."/>
        </authorList>
    </citation>
    <scope>NUCLEOTIDE SEQUENCE [LARGE SCALE GENOMIC DNA]</scope>
    <source>
        <strain evidence="4">RCC299 / NOUM17</strain>
    </source>
</reference>
<feature type="region of interest" description="Disordered" evidence="1">
    <location>
        <begin position="1049"/>
        <end position="1081"/>
    </location>
</feature>
<dbReference type="Pfam" id="PF23354">
    <property type="entry name" value="TPR_NUP160_120_M"/>
    <property type="match status" value="1"/>
</dbReference>
<dbReference type="InterPro" id="IPR056535">
    <property type="entry name" value="TPR_NUP160_M"/>
</dbReference>
<feature type="compositionally biased region" description="Gly residues" evidence="1">
    <location>
        <begin position="294"/>
        <end position="313"/>
    </location>
</feature>
<feature type="region of interest" description="Disordered" evidence="1">
    <location>
        <begin position="288"/>
        <end position="331"/>
    </location>
</feature>
<feature type="region of interest" description="Disordered" evidence="1">
    <location>
        <begin position="1367"/>
        <end position="1416"/>
    </location>
</feature>